<evidence type="ECO:0000259" key="7">
    <source>
        <dbReference type="Pfam" id="PF01061"/>
    </source>
</evidence>
<dbReference type="KEGG" id="psuu:Psuf_067700"/>
<evidence type="ECO:0000256" key="2">
    <source>
        <dbReference type="ARBA" id="ARBA00022692"/>
    </source>
</evidence>
<evidence type="ECO:0000256" key="1">
    <source>
        <dbReference type="ARBA" id="ARBA00004141"/>
    </source>
</evidence>
<dbReference type="AlphaFoldDB" id="A0A6F8YTJ2"/>
<reference evidence="8 9" key="2">
    <citation type="submission" date="2020-03" db="EMBL/GenBank/DDBJ databases">
        <authorList>
            <person name="Ichikawa N."/>
            <person name="Kimura A."/>
            <person name="Kitahashi Y."/>
            <person name="Uohara A."/>
        </authorList>
    </citation>
    <scope>NUCLEOTIDE SEQUENCE [LARGE SCALE GENOMIC DNA]</scope>
    <source>
        <strain evidence="8 9">NBRC 105367</strain>
    </source>
</reference>
<feature type="transmembrane region" description="Helical" evidence="6">
    <location>
        <begin position="165"/>
        <end position="186"/>
    </location>
</feature>
<evidence type="ECO:0000313" key="9">
    <source>
        <dbReference type="Proteomes" id="UP000503011"/>
    </source>
</evidence>
<sequence>MNAMLTLIRCEAKMVVRDTAGLVVPIALPMLILVMNASAAGDQRVAGGRSALEVYVLPLVFAIVLSTIGIVNMPSFLAYYRHGGILRRLAVTPVSPVTVLVAQLVVSLAQALVGIALAYTVAVTAFGARPPAGTGTALAVVGLAVAAIYSLGMVVASVAPTPNSAVAIGLVSFFALGAVGGLFGGVDSLPDPLAAAASWLPFGATVEALSNAWAGTPVATDNLVGLAVTAIAGSAVAALLFRWT</sequence>
<feature type="transmembrane region" description="Helical" evidence="6">
    <location>
        <begin position="222"/>
        <end position="241"/>
    </location>
</feature>
<dbReference type="PANTHER" id="PTHR43027">
    <property type="entry name" value="DOXORUBICIN RESISTANCE ABC TRANSPORTER PERMEASE PROTEIN DRRC-RELATED"/>
    <property type="match status" value="1"/>
</dbReference>
<evidence type="ECO:0000313" key="8">
    <source>
        <dbReference type="EMBL" id="BCB89457.1"/>
    </source>
</evidence>
<accession>A0A6F8YTJ2</accession>
<feature type="transmembrane region" description="Helical" evidence="6">
    <location>
        <begin position="52"/>
        <end position="80"/>
    </location>
</feature>
<protein>
    <submittedName>
        <fullName evidence="8">Transport permease protein</fullName>
    </submittedName>
</protein>
<evidence type="ECO:0000256" key="4">
    <source>
        <dbReference type="ARBA" id="ARBA00023136"/>
    </source>
</evidence>
<keyword evidence="5" id="KW-0046">Antibiotic resistance</keyword>
<evidence type="ECO:0000256" key="3">
    <source>
        <dbReference type="ARBA" id="ARBA00022989"/>
    </source>
</evidence>
<feature type="transmembrane region" description="Helical" evidence="6">
    <location>
        <begin position="100"/>
        <end position="126"/>
    </location>
</feature>
<evidence type="ECO:0000256" key="6">
    <source>
        <dbReference type="SAM" id="Phobius"/>
    </source>
</evidence>
<name>A0A6F8YTJ2_9ACTN</name>
<dbReference type="InterPro" id="IPR013525">
    <property type="entry name" value="ABC2_TM"/>
</dbReference>
<dbReference type="InterPro" id="IPR000412">
    <property type="entry name" value="ABC_2_transport"/>
</dbReference>
<dbReference type="Pfam" id="PF01061">
    <property type="entry name" value="ABC2_membrane"/>
    <property type="match status" value="1"/>
</dbReference>
<gene>
    <name evidence="8" type="ORF">Psuf_067700</name>
</gene>
<keyword evidence="9" id="KW-1185">Reference proteome</keyword>
<dbReference type="GO" id="GO:0043190">
    <property type="term" value="C:ATP-binding cassette (ABC) transporter complex"/>
    <property type="evidence" value="ECO:0007669"/>
    <property type="project" value="InterPro"/>
</dbReference>
<comment type="subcellular location">
    <subcellularLocation>
        <location evidence="1">Membrane</location>
        <topology evidence="1">Multi-pass membrane protein</topology>
    </subcellularLocation>
</comment>
<dbReference type="GO" id="GO:0140359">
    <property type="term" value="F:ABC-type transporter activity"/>
    <property type="evidence" value="ECO:0007669"/>
    <property type="project" value="InterPro"/>
</dbReference>
<dbReference type="EMBL" id="AP022871">
    <property type="protein sequence ID" value="BCB89457.1"/>
    <property type="molecule type" value="Genomic_DNA"/>
</dbReference>
<dbReference type="InterPro" id="IPR052902">
    <property type="entry name" value="ABC-2_transporter"/>
</dbReference>
<reference evidence="8 9" key="1">
    <citation type="submission" date="2020-03" db="EMBL/GenBank/DDBJ databases">
        <title>Whole genome shotgun sequence of Phytohabitans suffuscus NBRC 105367.</title>
        <authorList>
            <person name="Komaki H."/>
            <person name="Tamura T."/>
        </authorList>
    </citation>
    <scope>NUCLEOTIDE SEQUENCE [LARGE SCALE GENOMIC DNA]</scope>
    <source>
        <strain evidence="8 9">NBRC 105367</strain>
    </source>
</reference>
<dbReference type="PIRSF" id="PIRSF006648">
    <property type="entry name" value="DrrB"/>
    <property type="match status" value="1"/>
</dbReference>
<dbReference type="GO" id="GO:0046677">
    <property type="term" value="P:response to antibiotic"/>
    <property type="evidence" value="ECO:0007669"/>
    <property type="project" value="UniProtKB-KW"/>
</dbReference>
<feature type="transmembrane region" description="Helical" evidence="6">
    <location>
        <begin position="138"/>
        <end position="159"/>
    </location>
</feature>
<keyword evidence="4 6" id="KW-0472">Membrane</keyword>
<dbReference type="PANTHER" id="PTHR43027:SF2">
    <property type="entry name" value="TRANSPORT PERMEASE PROTEIN"/>
    <property type="match status" value="1"/>
</dbReference>
<organism evidence="8 9">
    <name type="scientific">Phytohabitans suffuscus</name>
    <dbReference type="NCBI Taxonomy" id="624315"/>
    <lineage>
        <taxon>Bacteria</taxon>
        <taxon>Bacillati</taxon>
        <taxon>Actinomycetota</taxon>
        <taxon>Actinomycetes</taxon>
        <taxon>Micromonosporales</taxon>
        <taxon>Micromonosporaceae</taxon>
    </lineage>
</organism>
<keyword evidence="3 6" id="KW-1133">Transmembrane helix</keyword>
<feature type="domain" description="ABC-2 type transporter transmembrane" evidence="7">
    <location>
        <begin position="5"/>
        <end position="210"/>
    </location>
</feature>
<proteinExistence type="predicted"/>
<keyword evidence="2 6" id="KW-0812">Transmembrane</keyword>
<dbReference type="Proteomes" id="UP000503011">
    <property type="component" value="Chromosome"/>
</dbReference>
<feature type="transmembrane region" description="Helical" evidence="6">
    <location>
        <begin position="20"/>
        <end position="40"/>
    </location>
</feature>
<evidence type="ECO:0000256" key="5">
    <source>
        <dbReference type="ARBA" id="ARBA00023251"/>
    </source>
</evidence>